<reference evidence="2" key="2">
    <citation type="journal article" date="2022" name="Microb. Genom.">
        <title>A chromosome-scale genome assembly of the tomato pathogen Cladosporium fulvum reveals a compartmentalized genome architecture and the presence of a dispensable chromosome.</title>
        <authorList>
            <person name="Zaccaron A.Z."/>
            <person name="Chen L.H."/>
            <person name="Samaras A."/>
            <person name="Stergiopoulos I."/>
        </authorList>
    </citation>
    <scope>NUCLEOTIDE SEQUENCE</scope>
    <source>
        <strain evidence="2">Race5_Kim</strain>
    </source>
</reference>
<dbReference type="AlphaFoldDB" id="A0A9Q8UUP0"/>
<accession>A0A9Q8UUP0</accession>
<organism evidence="2 3">
    <name type="scientific">Passalora fulva</name>
    <name type="common">Tomato leaf mold</name>
    <name type="synonym">Cladosporium fulvum</name>
    <dbReference type="NCBI Taxonomy" id="5499"/>
    <lineage>
        <taxon>Eukaryota</taxon>
        <taxon>Fungi</taxon>
        <taxon>Dikarya</taxon>
        <taxon>Ascomycota</taxon>
        <taxon>Pezizomycotina</taxon>
        <taxon>Dothideomycetes</taxon>
        <taxon>Dothideomycetidae</taxon>
        <taxon>Mycosphaerellales</taxon>
        <taxon>Mycosphaerellaceae</taxon>
        <taxon>Fulvia</taxon>
    </lineage>
</organism>
<name>A0A9Q8UUP0_PASFU</name>
<proteinExistence type="predicted"/>
<evidence type="ECO:0000313" key="2">
    <source>
        <dbReference type="EMBL" id="UJO23141.1"/>
    </source>
</evidence>
<dbReference type="RefSeq" id="XP_047767507.1">
    <property type="nucleotide sequence ID" value="XM_047911460.1"/>
</dbReference>
<sequence>MDSPLSPSHPWAVDDNSANTHYTTAEEPTIKPEVLSTPTKDQKSSSLLYYRPETRPRPSKKVKGGKGRSLGNLSSKPIKELRAQAENGDIEAAIKLGWGVDRITELYNRQKAARGIEVYEGQEIDDPALLARIAQRNRHAKEAQRRRSDKLKIQAYAGDLDAAKKLGFSKRKLAELFPELYPGEVVEPEQSKKEIQAAIKLGFSNEKMRQLFPHHRDREASVFSGRFRSATPASRHDFSREQSIPFHGHPPAQLGGGWNLWQSAVNVFGQHGPPTYPVPSNDFALEMMLQHELNQAKQDIMTATTRFNAVEQQLDRLRMLKATSVAEQTPRAGQSHAGVQNRIVRLKYQGNPSDIPTSKVATDSPGGKSADSAIEVD</sequence>
<evidence type="ECO:0000313" key="3">
    <source>
        <dbReference type="Proteomes" id="UP000756132"/>
    </source>
</evidence>
<dbReference type="OMA" id="EMMLQHE"/>
<gene>
    <name evidence="2" type="ORF">CLAFUR5_12312</name>
</gene>
<keyword evidence="3" id="KW-1185">Reference proteome</keyword>
<feature type="compositionally biased region" description="Polar residues" evidence="1">
    <location>
        <begin position="350"/>
        <end position="361"/>
    </location>
</feature>
<evidence type="ECO:0000256" key="1">
    <source>
        <dbReference type="SAM" id="MobiDB-lite"/>
    </source>
</evidence>
<dbReference type="GeneID" id="71992190"/>
<reference evidence="2" key="1">
    <citation type="submission" date="2021-12" db="EMBL/GenBank/DDBJ databases">
        <authorList>
            <person name="Zaccaron A."/>
            <person name="Stergiopoulos I."/>
        </authorList>
    </citation>
    <scope>NUCLEOTIDE SEQUENCE</scope>
    <source>
        <strain evidence="2">Race5_Kim</strain>
    </source>
</reference>
<protein>
    <submittedName>
        <fullName evidence="2">Uncharacterized protein</fullName>
    </submittedName>
</protein>
<dbReference type="EMBL" id="CP090172">
    <property type="protein sequence ID" value="UJO23141.1"/>
    <property type="molecule type" value="Genomic_DNA"/>
</dbReference>
<dbReference type="KEGG" id="ffu:CLAFUR5_12312"/>
<dbReference type="Proteomes" id="UP000756132">
    <property type="component" value="Chromosome 10"/>
</dbReference>
<dbReference type="OrthoDB" id="3645134at2759"/>
<feature type="compositionally biased region" description="Basic residues" evidence="1">
    <location>
        <begin position="57"/>
        <end position="66"/>
    </location>
</feature>
<feature type="region of interest" description="Disordered" evidence="1">
    <location>
        <begin position="1"/>
        <end position="77"/>
    </location>
</feature>
<feature type="region of interest" description="Disordered" evidence="1">
    <location>
        <begin position="346"/>
        <end position="377"/>
    </location>
</feature>
<feature type="compositionally biased region" description="Polar residues" evidence="1">
    <location>
        <begin position="36"/>
        <end position="47"/>
    </location>
</feature>